<dbReference type="EMBL" id="LMWJ01000037">
    <property type="protein sequence ID" value="KUM67265.1"/>
    <property type="molecule type" value="Genomic_DNA"/>
</dbReference>
<accession>A0A124GTZ4</accession>
<name>A0A124GTZ4_9ACTN</name>
<evidence type="ECO:0000313" key="1">
    <source>
        <dbReference type="EMBL" id="KUM67265.1"/>
    </source>
</evidence>
<gene>
    <name evidence="1" type="ORF">AQI70_36315</name>
</gene>
<dbReference type="Proteomes" id="UP000054024">
    <property type="component" value="Unassembled WGS sequence"/>
</dbReference>
<organism evidence="1 2">
    <name type="scientific">Streptomyces curacoi</name>
    <dbReference type="NCBI Taxonomy" id="146536"/>
    <lineage>
        <taxon>Bacteria</taxon>
        <taxon>Bacillati</taxon>
        <taxon>Actinomycetota</taxon>
        <taxon>Actinomycetes</taxon>
        <taxon>Kitasatosporales</taxon>
        <taxon>Streptomycetaceae</taxon>
        <taxon>Streptomyces</taxon>
    </lineage>
</organism>
<keyword evidence="2" id="KW-1185">Reference proteome</keyword>
<protein>
    <submittedName>
        <fullName evidence="1">Uncharacterized protein</fullName>
    </submittedName>
</protein>
<dbReference type="AlphaFoldDB" id="A0A124GTZ4"/>
<proteinExistence type="predicted"/>
<comment type="caution">
    <text evidence="1">The sequence shown here is derived from an EMBL/GenBank/DDBJ whole genome shotgun (WGS) entry which is preliminary data.</text>
</comment>
<evidence type="ECO:0000313" key="2">
    <source>
        <dbReference type="Proteomes" id="UP000054024"/>
    </source>
</evidence>
<sequence>MGRGQPESIDEKHQRCLEAYVVRARPVEEHSLAADWDALLALTQMKIKVCFNDGEVQNRYELPPEEAVESAAARLTPILPEKENCFYMKALAALGYICQKSPQDTKWTRAARAEWRTRVNPSTREDADYWVMVPNTATGEHHDLDAHRLAMARIYGDVVHHDPEQRQEGDAFGLLDPFRAAAPLVASSMVSTIELLNHIRALNETNLSQLQQEISEERVALKSTV</sequence>
<reference evidence="1 2" key="1">
    <citation type="submission" date="2015-10" db="EMBL/GenBank/DDBJ databases">
        <title>Draft genome sequence of Streptomyces curacoi DSM 40107, type strain for the species Streptomyces curacoi.</title>
        <authorList>
            <person name="Ruckert C."/>
            <person name="Winkler A."/>
            <person name="Kalinowski J."/>
            <person name="Kampfer P."/>
            <person name="Glaeser S."/>
        </authorList>
    </citation>
    <scope>NUCLEOTIDE SEQUENCE [LARGE SCALE GENOMIC DNA]</scope>
    <source>
        <strain evidence="1 2">DSM 40107</strain>
    </source>
</reference>